<organism evidence="2 3">
    <name type="scientific">Amniculicola lignicola CBS 123094</name>
    <dbReference type="NCBI Taxonomy" id="1392246"/>
    <lineage>
        <taxon>Eukaryota</taxon>
        <taxon>Fungi</taxon>
        <taxon>Dikarya</taxon>
        <taxon>Ascomycota</taxon>
        <taxon>Pezizomycotina</taxon>
        <taxon>Dothideomycetes</taxon>
        <taxon>Pleosporomycetidae</taxon>
        <taxon>Pleosporales</taxon>
        <taxon>Amniculicolaceae</taxon>
        <taxon>Amniculicola</taxon>
    </lineage>
</organism>
<evidence type="ECO:0000313" key="2">
    <source>
        <dbReference type="EMBL" id="KAF2002030.1"/>
    </source>
</evidence>
<keyword evidence="3" id="KW-1185">Reference proteome</keyword>
<evidence type="ECO:0000313" key="3">
    <source>
        <dbReference type="Proteomes" id="UP000799779"/>
    </source>
</evidence>
<feature type="region of interest" description="Disordered" evidence="1">
    <location>
        <begin position="104"/>
        <end position="150"/>
    </location>
</feature>
<feature type="compositionally biased region" description="Basic and acidic residues" evidence="1">
    <location>
        <begin position="121"/>
        <end position="143"/>
    </location>
</feature>
<sequence>MTERYGDVFSVKYGRGRKVLFERRYLTKRKEASRYDCFFIADRTVRQQSLTTPKYDNGSEEHWGQMEYYQFNDLSKICQQIYAESKGNEHRWCMRIKEYLQGNPLKYPHIKPSTQKGQSAQEERGGQSVEEERGGQSVEEERGGQSVQEG</sequence>
<dbReference type="AlphaFoldDB" id="A0A6A5WJF8"/>
<gene>
    <name evidence="2" type="ORF">P154DRAFT_149801</name>
</gene>
<evidence type="ECO:0000256" key="1">
    <source>
        <dbReference type="SAM" id="MobiDB-lite"/>
    </source>
</evidence>
<protein>
    <submittedName>
        <fullName evidence="2">Uncharacterized protein</fullName>
    </submittedName>
</protein>
<accession>A0A6A5WJF8</accession>
<name>A0A6A5WJF8_9PLEO</name>
<proteinExistence type="predicted"/>
<dbReference type="EMBL" id="ML977579">
    <property type="protein sequence ID" value="KAF2002030.1"/>
    <property type="molecule type" value="Genomic_DNA"/>
</dbReference>
<dbReference type="Proteomes" id="UP000799779">
    <property type="component" value="Unassembled WGS sequence"/>
</dbReference>
<reference evidence="2" key="1">
    <citation type="journal article" date="2020" name="Stud. Mycol.">
        <title>101 Dothideomycetes genomes: a test case for predicting lifestyles and emergence of pathogens.</title>
        <authorList>
            <person name="Haridas S."/>
            <person name="Albert R."/>
            <person name="Binder M."/>
            <person name="Bloem J."/>
            <person name="Labutti K."/>
            <person name="Salamov A."/>
            <person name="Andreopoulos B."/>
            <person name="Baker S."/>
            <person name="Barry K."/>
            <person name="Bills G."/>
            <person name="Bluhm B."/>
            <person name="Cannon C."/>
            <person name="Castanera R."/>
            <person name="Culley D."/>
            <person name="Daum C."/>
            <person name="Ezra D."/>
            <person name="Gonzalez J."/>
            <person name="Henrissat B."/>
            <person name="Kuo A."/>
            <person name="Liang C."/>
            <person name="Lipzen A."/>
            <person name="Lutzoni F."/>
            <person name="Magnuson J."/>
            <person name="Mondo S."/>
            <person name="Nolan M."/>
            <person name="Ohm R."/>
            <person name="Pangilinan J."/>
            <person name="Park H.-J."/>
            <person name="Ramirez L."/>
            <person name="Alfaro M."/>
            <person name="Sun H."/>
            <person name="Tritt A."/>
            <person name="Yoshinaga Y."/>
            <person name="Zwiers L.-H."/>
            <person name="Turgeon B."/>
            <person name="Goodwin S."/>
            <person name="Spatafora J."/>
            <person name="Crous P."/>
            <person name="Grigoriev I."/>
        </authorList>
    </citation>
    <scope>NUCLEOTIDE SEQUENCE</scope>
    <source>
        <strain evidence="2">CBS 123094</strain>
    </source>
</reference>